<sequence>MTNVPARPTRLGIISDTHGLLRPQALAAFLGCERILHAGDVGKPEVLHALNALAPVTAVRGNNDKGVWADELPVCARVELGQVGIYLIHDLAELDVDPAAAGIRVVISGHSHQPSISERNGVWYVNPGSAGPRRFKLPIAIAELIVDASVVKAEIIALQI</sequence>
<dbReference type="EC" id="3.1.4.-" evidence="2"/>
<dbReference type="EMBL" id="LUUK01000196">
    <property type="protein sequence ID" value="OAI14937.1"/>
    <property type="molecule type" value="Genomic_DNA"/>
</dbReference>
<evidence type="ECO:0000259" key="3">
    <source>
        <dbReference type="Pfam" id="PF12850"/>
    </source>
</evidence>
<dbReference type="AlphaFoldDB" id="A0A177NAE6"/>
<comment type="similarity">
    <text evidence="1 2">Belongs to the metallophosphoesterase superfamily. YfcE family.</text>
</comment>
<evidence type="ECO:0000313" key="5">
    <source>
        <dbReference type="Proteomes" id="UP000077628"/>
    </source>
</evidence>
<name>A0A177NAE6_9GAMM</name>
<dbReference type="STRING" id="702114.A1355_11715"/>
<dbReference type="GO" id="GO:0016787">
    <property type="term" value="F:hydrolase activity"/>
    <property type="evidence" value="ECO:0007669"/>
    <property type="project" value="UniProtKB-UniRule"/>
</dbReference>
<protein>
    <recommendedName>
        <fullName evidence="2">Phosphoesterase</fullName>
        <ecNumber evidence="2">3.1.4.-</ecNumber>
    </recommendedName>
</protein>
<dbReference type="OrthoDB" id="9813918at2"/>
<dbReference type="Proteomes" id="UP000077628">
    <property type="component" value="Unassembled WGS sequence"/>
</dbReference>
<comment type="cofactor">
    <cofactor evidence="2">
        <name>a divalent metal cation</name>
        <dbReference type="ChEBI" id="CHEBI:60240"/>
    </cofactor>
</comment>
<comment type="caution">
    <text evidence="4">The sequence shown here is derived from an EMBL/GenBank/DDBJ whole genome shotgun (WGS) entry which is preliminary data.</text>
</comment>
<reference evidence="5" key="1">
    <citation type="submission" date="2016-03" db="EMBL/GenBank/DDBJ databases">
        <authorList>
            <person name="Heylen K."/>
            <person name="De Vos P."/>
            <person name="Vekeman B."/>
        </authorList>
    </citation>
    <scope>NUCLEOTIDE SEQUENCE [LARGE SCALE GENOMIC DNA]</scope>
    <source>
        <strain evidence="5">R-45383</strain>
    </source>
</reference>
<accession>A0A177NAE6</accession>
<evidence type="ECO:0000256" key="2">
    <source>
        <dbReference type="RuleBase" id="RU362039"/>
    </source>
</evidence>
<organism evidence="4 5">
    <name type="scientific">Methylomonas koyamae</name>
    <dbReference type="NCBI Taxonomy" id="702114"/>
    <lineage>
        <taxon>Bacteria</taxon>
        <taxon>Pseudomonadati</taxon>
        <taxon>Pseudomonadota</taxon>
        <taxon>Gammaproteobacteria</taxon>
        <taxon>Methylococcales</taxon>
        <taxon>Methylococcaceae</taxon>
        <taxon>Methylomonas</taxon>
    </lineage>
</organism>
<dbReference type="InterPro" id="IPR024654">
    <property type="entry name" value="Calcineurin-like_PHP_lpxH"/>
</dbReference>
<keyword evidence="2" id="KW-0479">Metal-binding</keyword>
<dbReference type="Pfam" id="PF12850">
    <property type="entry name" value="Metallophos_2"/>
    <property type="match status" value="1"/>
</dbReference>
<evidence type="ECO:0000256" key="1">
    <source>
        <dbReference type="ARBA" id="ARBA00008950"/>
    </source>
</evidence>
<feature type="domain" description="Calcineurin-like phosphoesterase" evidence="3">
    <location>
        <begin position="10"/>
        <end position="142"/>
    </location>
</feature>
<gene>
    <name evidence="4" type="ORF">A1355_11715</name>
</gene>
<evidence type="ECO:0000313" key="4">
    <source>
        <dbReference type="EMBL" id="OAI14937.1"/>
    </source>
</evidence>
<dbReference type="InterPro" id="IPR000979">
    <property type="entry name" value="Phosphodiesterase_MJ0936/Vps29"/>
</dbReference>
<dbReference type="SUPFAM" id="SSF56300">
    <property type="entry name" value="Metallo-dependent phosphatases"/>
    <property type="match status" value="1"/>
</dbReference>
<dbReference type="Gene3D" id="3.60.21.10">
    <property type="match status" value="1"/>
</dbReference>
<keyword evidence="5" id="KW-1185">Reference proteome</keyword>
<dbReference type="GO" id="GO:0046872">
    <property type="term" value="F:metal ion binding"/>
    <property type="evidence" value="ECO:0007669"/>
    <property type="project" value="UniProtKB-KW"/>
</dbReference>
<dbReference type="InterPro" id="IPR029052">
    <property type="entry name" value="Metallo-depent_PP-like"/>
</dbReference>
<dbReference type="RefSeq" id="WP_064030829.1">
    <property type="nucleotide sequence ID" value="NZ_LUUK01000196.1"/>
</dbReference>
<dbReference type="PANTHER" id="PTHR11124">
    <property type="entry name" value="VACUOLAR SORTING PROTEIN VPS29"/>
    <property type="match status" value="1"/>
</dbReference>
<dbReference type="NCBIfam" id="TIGR00040">
    <property type="entry name" value="yfcE"/>
    <property type="match status" value="1"/>
</dbReference>
<proteinExistence type="inferred from homology"/>